<sequence>MNKSYTLLLFTQRPSAIEGISLEVPFLFTKKAP</sequence>
<protein>
    <submittedName>
        <fullName evidence="1">Uncharacterized protein</fullName>
    </submittedName>
</protein>
<accession>A0A8S5S7C3</accession>
<name>A0A8S5S7C3_9CAUD</name>
<dbReference type="EMBL" id="BK032547">
    <property type="protein sequence ID" value="DAF46933.1"/>
    <property type="molecule type" value="Genomic_DNA"/>
</dbReference>
<organism evidence="1">
    <name type="scientific">Siphoviridae sp. ctBAZ2</name>
    <dbReference type="NCBI Taxonomy" id="2827801"/>
    <lineage>
        <taxon>Viruses</taxon>
        <taxon>Duplodnaviria</taxon>
        <taxon>Heunggongvirae</taxon>
        <taxon>Uroviricota</taxon>
        <taxon>Caudoviricetes</taxon>
    </lineage>
</organism>
<evidence type="ECO:0000313" key="1">
    <source>
        <dbReference type="EMBL" id="DAF46933.1"/>
    </source>
</evidence>
<proteinExistence type="predicted"/>
<reference evidence="1" key="1">
    <citation type="journal article" date="2021" name="Proc. Natl. Acad. Sci. U.S.A.">
        <title>A Catalog of Tens of Thousands of Viruses from Human Metagenomes Reveals Hidden Associations with Chronic Diseases.</title>
        <authorList>
            <person name="Tisza M.J."/>
            <person name="Buck C.B."/>
        </authorList>
    </citation>
    <scope>NUCLEOTIDE SEQUENCE</scope>
    <source>
        <strain evidence="1">CtBAZ2</strain>
    </source>
</reference>